<dbReference type="InterPro" id="IPR003165">
    <property type="entry name" value="Piwi"/>
</dbReference>
<dbReference type="SMART" id="SM00950">
    <property type="entry name" value="Piwi"/>
    <property type="match status" value="1"/>
</dbReference>
<dbReference type="GO" id="GO:0003676">
    <property type="term" value="F:nucleic acid binding"/>
    <property type="evidence" value="ECO:0007669"/>
    <property type="project" value="InterPro"/>
</dbReference>
<sequence>MPADLSQVVNTIRAAANIPPQATQFIKNNEGLANIYTFDVKPGVVMVYRYDVELSDKVKNKSLTKGGGDDGKKGLLRDICFELVTHVFENTQGFGSNGKVLFVYDNRKILFTNCRVPALTCEITPDRMSEFCRKFLYNATITFELQPCKGSSHELNLNDIPSALCPAPHIQADHSLRTFFEMLTSQSFINARSHRLVGPGRLFEERVAKRLNDAITAHNGVAKGVRIIVNGDVKPCPALVADVKTCAFFAKGNLGDIARGMVQSAMNRRRNPLRTNDRKAMESFWLDFGHLFKGVSAYLTYAPSRVIVIDSITARLVSEISFEVDGRNIPMMQYFAEKKNVRIEGNMPAVRQHVDRDALYPLQCLEILPFQRVSIDKMQLTDEMAQISSDLLKANAVGPDVRSEMIKDVMRQIGRDGDCAKFMFHFGVKLRGDQNNVQIGQRNLPVIKFGNNQTANPNENEKGSFDVRGPLRYLEPSEVLRSWIVAFPRRVSQDSFNKFIGDIQRMANQRGMKLPQPVFENLEVNAMEQRFAEFSKAKIQFVLYIDERFVKSHAKLKLCERRYTVLTQHVNIEMVSKAGPASVSNVLAKMNMKLFGLNYMPIFDPVTKNKLDIASGQILVLGIDTSRPPRATAFEKFKLSKQGMEGFTSEDPLTIGYCGNYLANPSKFVGDYLYQPCKQDVLDVDYFGERIKWIVSTLKANRKQLPSTIFIIRDGISEGMVPKAVNGEFSRIIETFRSINQGWVPKFVFVIVDKRHTKRFFLNTGPNRNPKPGSVIDKKFVRVDLHEFFLQAHHPLKGTSKIPQYMIPINEIKANNDELQAFIIGLCNMWQIVNMPPALPSPVLQAKELAKRGSNNYVEMKRTAPQYIPRITGERMIDFAMLNTRVPYGDSVLSKTRFNA</sequence>
<protein>
    <recommendedName>
        <fullName evidence="1">Piwi domain-containing protein</fullName>
    </recommendedName>
</protein>
<dbReference type="Pfam" id="PF02171">
    <property type="entry name" value="Piwi"/>
    <property type="match status" value="1"/>
</dbReference>
<evidence type="ECO:0000313" key="3">
    <source>
        <dbReference type="Proteomes" id="UP000580250"/>
    </source>
</evidence>
<dbReference type="PROSITE" id="PS50822">
    <property type="entry name" value="PIWI"/>
    <property type="match status" value="1"/>
</dbReference>
<dbReference type="OrthoDB" id="10252740at2759"/>
<dbReference type="PANTHER" id="PTHR22891">
    <property type="entry name" value="EUKARYOTIC TRANSLATION INITIATION FACTOR 2C"/>
    <property type="match status" value="1"/>
</dbReference>
<dbReference type="AlphaFoldDB" id="A0A6V7VVS0"/>
<dbReference type="Gene3D" id="2.170.260.10">
    <property type="entry name" value="paz domain"/>
    <property type="match status" value="1"/>
</dbReference>
<feature type="domain" description="Piwi" evidence="1">
    <location>
        <begin position="565"/>
        <end position="858"/>
    </location>
</feature>
<name>A0A6V7VVS0_MELEN</name>
<dbReference type="Proteomes" id="UP000580250">
    <property type="component" value="Unassembled WGS sequence"/>
</dbReference>
<dbReference type="InterPro" id="IPR036397">
    <property type="entry name" value="RNaseH_sf"/>
</dbReference>
<dbReference type="SUPFAM" id="SSF53098">
    <property type="entry name" value="Ribonuclease H-like"/>
    <property type="match status" value="1"/>
</dbReference>
<dbReference type="SUPFAM" id="SSF101690">
    <property type="entry name" value="PAZ domain"/>
    <property type="match status" value="1"/>
</dbReference>
<evidence type="ECO:0000313" key="2">
    <source>
        <dbReference type="EMBL" id="CAD2179076.1"/>
    </source>
</evidence>
<accession>A0A6V7VVS0</accession>
<dbReference type="InterPro" id="IPR012337">
    <property type="entry name" value="RNaseH-like_sf"/>
</dbReference>
<evidence type="ECO:0000259" key="1">
    <source>
        <dbReference type="PROSITE" id="PS50822"/>
    </source>
</evidence>
<dbReference type="Gene3D" id="3.30.420.10">
    <property type="entry name" value="Ribonuclease H-like superfamily/Ribonuclease H"/>
    <property type="match status" value="1"/>
</dbReference>
<gene>
    <name evidence="2" type="ORF">MENT_LOCUS31062</name>
</gene>
<organism evidence="2 3">
    <name type="scientific">Meloidogyne enterolobii</name>
    <name type="common">Root-knot nematode worm</name>
    <name type="synonym">Meloidogyne mayaguensis</name>
    <dbReference type="NCBI Taxonomy" id="390850"/>
    <lineage>
        <taxon>Eukaryota</taxon>
        <taxon>Metazoa</taxon>
        <taxon>Ecdysozoa</taxon>
        <taxon>Nematoda</taxon>
        <taxon>Chromadorea</taxon>
        <taxon>Rhabditida</taxon>
        <taxon>Tylenchina</taxon>
        <taxon>Tylenchomorpha</taxon>
        <taxon>Tylenchoidea</taxon>
        <taxon>Meloidogynidae</taxon>
        <taxon>Meloidogyninae</taxon>
        <taxon>Meloidogyne</taxon>
    </lineage>
</organism>
<reference evidence="2 3" key="1">
    <citation type="submission" date="2020-08" db="EMBL/GenBank/DDBJ databases">
        <authorList>
            <person name="Koutsovoulos G."/>
            <person name="Danchin GJ E."/>
        </authorList>
    </citation>
    <scope>NUCLEOTIDE SEQUENCE [LARGE SCALE GENOMIC DNA]</scope>
</reference>
<proteinExistence type="predicted"/>
<comment type="caution">
    <text evidence="2">The sequence shown here is derived from an EMBL/GenBank/DDBJ whole genome shotgun (WGS) entry which is preliminary data.</text>
</comment>
<dbReference type="Gene3D" id="3.40.50.2300">
    <property type="match status" value="1"/>
</dbReference>
<dbReference type="EMBL" id="CAJEWN010000335">
    <property type="protein sequence ID" value="CAD2179076.1"/>
    <property type="molecule type" value="Genomic_DNA"/>
</dbReference>
<dbReference type="InterPro" id="IPR036085">
    <property type="entry name" value="PAZ_dom_sf"/>
</dbReference>